<dbReference type="Proteomes" id="UP000193560">
    <property type="component" value="Unassembled WGS sequence"/>
</dbReference>
<keyword evidence="1" id="KW-0732">Signal</keyword>
<sequence length="72" mass="8341">MYLLTVFMMCELGLRASSGLYNVILQCGTVFEKINVKAWAIQCDYIYIKQSQTDGHLILEIKAKNINFQKFM</sequence>
<evidence type="ECO:0000256" key="1">
    <source>
        <dbReference type="SAM" id="SignalP"/>
    </source>
</evidence>
<feature type="signal peptide" evidence="1">
    <location>
        <begin position="1"/>
        <end position="19"/>
    </location>
</feature>
<gene>
    <name evidence="2" type="ORF">BCR42DRAFT_400339</name>
</gene>
<reference evidence="2 3" key="1">
    <citation type="submission" date="2016-07" db="EMBL/GenBank/DDBJ databases">
        <title>Pervasive Adenine N6-methylation of Active Genes in Fungi.</title>
        <authorList>
            <consortium name="DOE Joint Genome Institute"/>
            <person name="Mondo S.J."/>
            <person name="Dannebaum R.O."/>
            <person name="Kuo R.C."/>
            <person name="Labutti K."/>
            <person name="Haridas S."/>
            <person name="Kuo A."/>
            <person name="Salamov A."/>
            <person name="Ahrendt S.R."/>
            <person name="Lipzen A."/>
            <person name="Sullivan W."/>
            <person name="Andreopoulos W.B."/>
            <person name="Clum A."/>
            <person name="Lindquist E."/>
            <person name="Daum C."/>
            <person name="Ramamoorthy G.K."/>
            <person name="Gryganskyi A."/>
            <person name="Culley D."/>
            <person name="Magnuson J.K."/>
            <person name="James T.Y."/>
            <person name="O'Malley M.A."/>
            <person name="Stajich J.E."/>
            <person name="Spatafora J.W."/>
            <person name="Visel A."/>
            <person name="Grigoriev I.V."/>
        </authorList>
    </citation>
    <scope>NUCLEOTIDE SEQUENCE [LARGE SCALE GENOMIC DNA]</scope>
    <source>
        <strain evidence="2 3">NRRL 1336</strain>
    </source>
</reference>
<evidence type="ECO:0000313" key="3">
    <source>
        <dbReference type="Proteomes" id="UP000193560"/>
    </source>
</evidence>
<comment type="caution">
    <text evidence="2">The sequence shown here is derived from an EMBL/GenBank/DDBJ whole genome shotgun (WGS) entry which is preliminary data.</text>
</comment>
<dbReference type="AlphaFoldDB" id="A0A1X2J2R5"/>
<keyword evidence="3" id="KW-1185">Reference proteome</keyword>
<dbReference type="EMBL" id="MCGE01000001">
    <property type="protein sequence ID" value="ORZ25524.1"/>
    <property type="molecule type" value="Genomic_DNA"/>
</dbReference>
<proteinExistence type="predicted"/>
<name>A0A1X2J2R5_9FUNG</name>
<organism evidence="2 3">
    <name type="scientific">Absidia repens</name>
    <dbReference type="NCBI Taxonomy" id="90262"/>
    <lineage>
        <taxon>Eukaryota</taxon>
        <taxon>Fungi</taxon>
        <taxon>Fungi incertae sedis</taxon>
        <taxon>Mucoromycota</taxon>
        <taxon>Mucoromycotina</taxon>
        <taxon>Mucoromycetes</taxon>
        <taxon>Mucorales</taxon>
        <taxon>Cunninghamellaceae</taxon>
        <taxon>Absidia</taxon>
    </lineage>
</organism>
<protein>
    <submittedName>
        <fullName evidence="2">Uncharacterized protein</fullName>
    </submittedName>
</protein>
<feature type="chain" id="PRO_5013072488" evidence="1">
    <location>
        <begin position="20"/>
        <end position="72"/>
    </location>
</feature>
<accession>A0A1X2J2R5</accession>
<evidence type="ECO:0000313" key="2">
    <source>
        <dbReference type="EMBL" id="ORZ25524.1"/>
    </source>
</evidence>